<reference evidence="2" key="1">
    <citation type="submission" date="2020-01" db="EMBL/GenBank/DDBJ databases">
        <title>Identification and distribution of gene clusters putatively required for synthesis of sphingolipid metabolism inhibitors in phylogenetically diverse species of the filamentous fungus Fusarium.</title>
        <authorList>
            <person name="Kim H.-S."/>
            <person name="Busman M."/>
            <person name="Brown D.W."/>
            <person name="Divon H."/>
            <person name="Uhlig S."/>
            <person name="Proctor R.H."/>
        </authorList>
    </citation>
    <scope>NUCLEOTIDE SEQUENCE</scope>
    <source>
        <strain evidence="2">NRRL 53441</strain>
    </source>
</reference>
<feature type="compositionally biased region" description="Basic and acidic residues" evidence="1">
    <location>
        <begin position="40"/>
        <end position="50"/>
    </location>
</feature>
<dbReference type="Proteomes" id="UP000605986">
    <property type="component" value="Unassembled WGS sequence"/>
</dbReference>
<comment type="caution">
    <text evidence="2">The sequence shown here is derived from an EMBL/GenBank/DDBJ whole genome shotgun (WGS) entry which is preliminary data.</text>
</comment>
<feature type="region of interest" description="Disordered" evidence="1">
    <location>
        <begin position="1"/>
        <end position="59"/>
    </location>
</feature>
<dbReference type="EMBL" id="JAADJG010000342">
    <property type="protein sequence ID" value="KAF4448401.1"/>
    <property type="molecule type" value="Genomic_DNA"/>
</dbReference>
<organism evidence="2 3">
    <name type="scientific">Fusarium austroafricanum</name>
    <dbReference type="NCBI Taxonomy" id="2364996"/>
    <lineage>
        <taxon>Eukaryota</taxon>
        <taxon>Fungi</taxon>
        <taxon>Dikarya</taxon>
        <taxon>Ascomycota</taxon>
        <taxon>Pezizomycotina</taxon>
        <taxon>Sordariomycetes</taxon>
        <taxon>Hypocreomycetidae</taxon>
        <taxon>Hypocreales</taxon>
        <taxon>Nectriaceae</taxon>
        <taxon>Fusarium</taxon>
        <taxon>Fusarium concolor species complex</taxon>
    </lineage>
</organism>
<protein>
    <submittedName>
        <fullName evidence="2">Uncharacterized protein</fullName>
    </submittedName>
</protein>
<name>A0A8H4KE41_9HYPO</name>
<proteinExistence type="predicted"/>
<gene>
    <name evidence="2" type="ORF">F53441_8209</name>
</gene>
<evidence type="ECO:0000313" key="3">
    <source>
        <dbReference type="Proteomes" id="UP000605986"/>
    </source>
</evidence>
<sequence>MPSRNGNELSSEPLQQSQVGGPMNRSEGASELPPVSSRSQSRESSTREHGLPNGSSDRLSRIIPIHTTTQLQELPLVFAVEVSSTSERVFQQEKNAVSYLTSKLEPTKLASQSYILPWDRRAHDPVPAQLVENLEHSFGSDPSTIFENRLGRNCLELSKVWFLMTDGVIEEERTTAFANNIAEAGLHGTPSVIIVFGNRSRPPSRSKLSIGMSTCVASLHCAVLFHDVWSGELFVTQAKGCFASLLPKGSYFKWFSRTKWNDFPRTSYDKLLRVCVPEPIRLSKDQVALPYGKIFDMKSIYNDCMSDQDKLQLVSNNSALDTIMVVAKTRGEGFLVKLWIESLRRTTTRKDISIERDDVDSRGKVVMTFLLMAAEQELKAQNTRHKDVWSCLTSVTSPRWSRCMQMHVPSHLEFYRESVRLQNKKNWCNFEAKMEMERAAFRRVTKGLQEVQSAIGVLDKPLSGGQSLARADTFWYPTSGIKASRDNKKLLISVKPSELDKEDADKALFLPGFRGSRKPEKTARSRAYATCAICREPNSIQVLLLQSSPEDNRTSDLPLPNQSLEVNHPLALGDLPELDIIHPIACCDGCAFLLLKVDKLYTRPHKITAALPLVTLQEKQNRRLWRSKLAEIYRHRFHESTVLSIFLATICTKIENVQSLTQSKCLKWCRDELSKLPGIPIPKSASPKLVTSLPSAVDNMVPPQQVAFFACLGNKFYLKAVLTQPIEGFVVLVQLAASMRVVKPESIRYLVWKRLLCHFIEQHLLLRSNFGVEYANRILRCHTPTFVFQSKASWQIRDSSSKASNIDITNFFGQYLPRPT</sequence>
<evidence type="ECO:0000313" key="2">
    <source>
        <dbReference type="EMBL" id="KAF4448401.1"/>
    </source>
</evidence>
<evidence type="ECO:0000256" key="1">
    <source>
        <dbReference type="SAM" id="MobiDB-lite"/>
    </source>
</evidence>
<keyword evidence="3" id="KW-1185">Reference proteome</keyword>
<feature type="compositionally biased region" description="Polar residues" evidence="1">
    <location>
        <begin position="1"/>
        <end position="19"/>
    </location>
</feature>
<dbReference type="AlphaFoldDB" id="A0A8H4KE41"/>
<dbReference type="OrthoDB" id="3554680at2759"/>
<accession>A0A8H4KE41</accession>